<dbReference type="GeneID" id="5717547"/>
<reference evidence="2 3" key="1">
    <citation type="journal article" date="2007" name="Science">
        <title>The Chlamydomonas genome reveals the evolution of key animal and plant functions.</title>
        <authorList>
            <person name="Merchant S.S."/>
            <person name="Prochnik S.E."/>
            <person name="Vallon O."/>
            <person name="Harris E.H."/>
            <person name="Karpowicz S.J."/>
            <person name="Witman G.B."/>
            <person name="Terry A."/>
            <person name="Salamov A."/>
            <person name="Fritz-Laylin L.K."/>
            <person name="Marechal-Drouard L."/>
            <person name="Marshall W.F."/>
            <person name="Qu L.H."/>
            <person name="Nelson D.R."/>
            <person name="Sanderfoot A.A."/>
            <person name="Spalding M.H."/>
            <person name="Kapitonov V.V."/>
            <person name="Ren Q."/>
            <person name="Ferris P."/>
            <person name="Lindquist E."/>
            <person name="Shapiro H."/>
            <person name="Lucas S.M."/>
            <person name="Grimwood J."/>
            <person name="Schmutz J."/>
            <person name="Cardol P."/>
            <person name="Cerutti H."/>
            <person name="Chanfreau G."/>
            <person name="Chen C.L."/>
            <person name="Cognat V."/>
            <person name="Croft M.T."/>
            <person name="Dent R."/>
            <person name="Dutcher S."/>
            <person name="Fernandez E."/>
            <person name="Fukuzawa H."/>
            <person name="Gonzalez-Ballester D."/>
            <person name="Gonzalez-Halphen D."/>
            <person name="Hallmann A."/>
            <person name="Hanikenne M."/>
            <person name="Hippler M."/>
            <person name="Inwood W."/>
            <person name="Jabbari K."/>
            <person name="Kalanon M."/>
            <person name="Kuras R."/>
            <person name="Lefebvre P.A."/>
            <person name="Lemaire S.D."/>
            <person name="Lobanov A.V."/>
            <person name="Lohr M."/>
            <person name="Manuell A."/>
            <person name="Meier I."/>
            <person name="Mets L."/>
            <person name="Mittag M."/>
            <person name="Mittelmeier T."/>
            <person name="Moroney J.V."/>
            <person name="Moseley J."/>
            <person name="Napoli C."/>
            <person name="Nedelcu A.M."/>
            <person name="Niyogi K."/>
            <person name="Novoselov S.V."/>
            <person name="Paulsen I.T."/>
            <person name="Pazour G."/>
            <person name="Purton S."/>
            <person name="Ral J.P."/>
            <person name="Riano-Pachon D.M."/>
            <person name="Riekhof W."/>
            <person name="Rymarquis L."/>
            <person name="Schroda M."/>
            <person name="Stern D."/>
            <person name="Umen J."/>
            <person name="Willows R."/>
            <person name="Wilson N."/>
            <person name="Zimmer S.L."/>
            <person name="Allmer J."/>
            <person name="Balk J."/>
            <person name="Bisova K."/>
            <person name="Chen C.J."/>
            <person name="Elias M."/>
            <person name="Gendler K."/>
            <person name="Hauser C."/>
            <person name="Lamb M.R."/>
            <person name="Ledford H."/>
            <person name="Long J.C."/>
            <person name="Minagawa J."/>
            <person name="Page M.D."/>
            <person name="Pan J."/>
            <person name="Pootakham W."/>
            <person name="Roje S."/>
            <person name="Rose A."/>
            <person name="Stahlberg E."/>
            <person name="Terauchi A.M."/>
            <person name="Yang P."/>
            <person name="Ball S."/>
            <person name="Bowler C."/>
            <person name="Dieckmann C.L."/>
            <person name="Gladyshev V.N."/>
            <person name="Green P."/>
            <person name="Jorgensen R."/>
            <person name="Mayfield S."/>
            <person name="Mueller-Roeber B."/>
            <person name="Rajamani S."/>
            <person name="Sayre R.T."/>
            <person name="Brokstein P."/>
            <person name="Dubchak I."/>
            <person name="Goodstein D."/>
            <person name="Hornick L."/>
            <person name="Huang Y.W."/>
            <person name="Jhaveri J."/>
            <person name="Luo Y."/>
            <person name="Martinez D."/>
            <person name="Ngau W.C."/>
            <person name="Otillar B."/>
            <person name="Poliakov A."/>
            <person name="Porter A."/>
            <person name="Szajkowski L."/>
            <person name="Werner G."/>
            <person name="Zhou K."/>
            <person name="Grigoriev I.V."/>
            <person name="Rokhsar D.S."/>
            <person name="Grossman A.R."/>
        </authorList>
    </citation>
    <scope>NUCLEOTIDE SEQUENCE [LARGE SCALE GENOMIC DNA]</scope>
    <source>
        <strain evidence="3">CC-503</strain>
    </source>
</reference>
<dbReference type="Gramene" id="PNW72139">
    <property type="protein sequence ID" value="PNW72139"/>
    <property type="gene ID" value="CHLRE_16g680950v5"/>
</dbReference>
<dbReference type="InterPro" id="IPR029033">
    <property type="entry name" value="His_PPase_superfam"/>
</dbReference>
<evidence type="ECO:0000313" key="3">
    <source>
        <dbReference type="Proteomes" id="UP000006906"/>
    </source>
</evidence>
<dbReference type="PaxDb" id="3055-EDP04542"/>
<dbReference type="EMBL" id="CM008977">
    <property type="protein sequence ID" value="PNW72139.1"/>
    <property type="molecule type" value="Genomic_DNA"/>
</dbReference>
<gene>
    <name evidence="2" type="ORF">CHLRE_16g680950v5</name>
</gene>
<name>A0A2K3CV29_CHLRE</name>
<dbReference type="Proteomes" id="UP000006906">
    <property type="component" value="Chromosome 16"/>
</dbReference>
<dbReference type="Gene3D" id="3.40.50.1240">
    <property type="entry name" value="Phosphoglycerate mutase-like"/>
    <property type="match status" value="1"/>
</dbReference>
<accession>A0A2K3CV29</accession>
<organism evidence="2 3">
    <name type="scientific">Chlamydomonas reinhardtii</name>
    <name type="common">Chlamydomonas smithii</name>
    <dbReference type="NCBI Taxonomy" id="3055"/>
    <lineage>
        <taxon>Eukaryota</taxon>
        <taxon>Viridiplantae</taxon>
        <taxon>Chlorophyta</taxon>
        <taxon>core chlorophytes</taxon>
        <taxon>Chlorophyceae</taxon>
        <taxon>CS clade</taxon>
        <taxon>Chlamydomonadales</taxon>
        <taxon>Chlamydomonadaceae</taxon>
        <taxon>Chlamydomonas</taxon>
    </lineage>
</organism>
<evidence type="ECO:0000313" key="2">
    <source>
        <dbReference type="EMBL" id="PNW72139.1"/>
    </source>
</evidence>
<dbReference type="KEGG" id="cre:CHLRE_16g680950v5"/>
<sequence length="217" mass="23533">MLFSHTAKKEEQVLHGKCILKPRNASVIAIYDDGCLGLRHEGTLPKSKSDELHEYFTVPQFEQFAHGVQFQYTPPSSCLLLLVRHGIAVNNVNKAFTDDNLTHEGEVSMIKAALRISHLLQQHDIASVGIFSSACMRTQHSSMLLYQVLQGSGLGGLSGHRPGRLMSSRSLPCLTTGLHNQGQRHGGRGGEGEGCGEEPWLKGAIPVGHPSAVGKVH</sequence>
<dbReference type="AlphaFoldDB" id="A0A2K3CV29"/>
<evidence type="ECO:0000256" key="1">
    <source>
        <dbReference type="SAM" id="MobiDB-lite"/>
    </source>
</evidence>
<dbReference type="OrthoDB" id="535408at2759"/>
<keyword evidence="3" id="KW-1185">Reference proteome</keyword>
<proteinExistence type="predicted"/>
<protein>
    <submittedName>
        <fullName evidence="2">Uncharacterized protein</fullName>
    </submittedName>
</protein>
<feature type="region of interest" description="Disordered" evidence="1">
    <location>
        <begin position="178"/>
        <end position="217"/>
    </location>
</feature>
<dbReference type="InParanoid" id="A0A2K3CV29"/>
<dbReference type="RefSeq" id="XP_042916017.1">
    <property type="nucleotide sequence ID" value="XM_043071419.1"/>
</dbReference>
<dbReference type="SUPFAM" id="SSF53254">
    <property type="entry name" value="Phosphoglycerate mutase-like"/>
    <property type="match status" value="1"/>
</dbReference>